<evidence type="ECO:0000313" key="3">
    <source>
        <dbReference type="EMBL" id="MBB1247242.1"/>
    </source>
</evidence>
<organism evidence="3 4">
    <name type="scientific">Streptomyces durbertensis</name>
    <dbReference type="NCBI Taxonomy" id="2448886"/>
    <lineage>
        <taxon>Bacteria</taxon>
        <taxon>Bacillati</taxon>
        <taxon>Actinomycetota</taxon>
        <taxon>Actinomycetes</taxon>
        <taxon>Kitasatosporales</taxon>
        <taxon>Streptomycetaceae</taxon>
        <taxon>Streptomyces</taxon>
    </lineage>
</organism>
<keyword evidence="2" id="KW-1133">Transmembrane helix</keyword>
<comment type="caution">
    <text evidence="3">The sequence shown here is derived from an EMBL/GenBank/DDBJ whole genome shotgun (WGS) entry which is preliminary data.</text>
</comment>
<accession>A0ABR6EPH2</accession>
<feature type="region of interest" description="Disordered" evidence="1">
    <location>
        <begin position="68"/>
        <end position="92"/>
    </location>
</feature>
<name>A0ABR6EPH2_9ACTN</name>
<sequence>MTRVKRLIKHANPLPAPQPLSVRAAAELETLVGPAASSPAPPRRRLLVAAVASCAALAAGAAALLALHNGPTPPPGGSSATSPGLADEPYYSSPAELEGAADLIVRARLVNEREGRDVDLPVTVATAKVLATARGSAPTDPIELTYTCL</sequence>
<feature type="transmembrane region" description="Helical" evidence="2">
    <location>
        <begin position="46"/>
        <end position="67"/>
    </location>
</feature>
<evidence type="ECO:0000313" key="4">
    <source>
        <dbReference type="Proteomes" id="UP000766698"/>
    </source>
</evidence>
<dbReference type="EMBL" id="WMLF01000872">
    <property type="protein sequence ID" value="MBB1247242.1"/>
    <property type="molecule type" value="Genomic_DNA"/>
</dbReference>
<protein>
    <submittedName>
        <fullName evidence="3">Uncharacterized protein</fullName>
    </submittedName>
</protein>
<keyword evidence="2" id="KW-0812">Transmembrane</keyword>
<keyword evidence="4" id="KW-1185">Reference proteome</keyword>
<evidence type="ECO:0000256" key="1">
    <source>
        <dbReference type="SAM" id="MobiDB-lite"/>
    </source>
</evidence>
<reference evidence="4" key="1">
    <citation type="journal article" date="2020" name="Syst. Appl. Microbiol.">
        <title>Streptomyces alkaliterrae sp. nov., isolated from an alkaline soil, and emended descriptions of Streptomyces alkaliphilus, Streptomyces calidiresistens and Streptomyces durbertensis.</title>
        <authorList>
            <person name="Swiecimska M."/>
            <person name="Golinska P."/>
            <person name="Nouioui I."/>
            <person name="Wypij M."/>
            <person name="Rai M."/>
            <person name="Sangal V."/>
            <person name="Goodfellow M."/>
        </authorList>
    </citation>
    <scope>NUCLEOTIDE SEQUENCE [LARGE SCALE GENOMIC DNA]</scope>
    <source>
        <strain evidence="4">DSM 104538</strain>
    </source>
</reference>
<feature type="non-terminal residue" evidence="3">
    <location>
        <position position="149"/>
    </location>
</feature>
<dbReference type="Proteomes" id="UP000766698">
    <property type="component" value="Unassembled WGS sequence"/>
</dbReference>
<keyword evidence="2" id="KW-0472">Membrane</keyword>
<gene>
    <name evidence="3" type="ORF">GL263_27395</name>
</gene>
<proteinExistence type="predicted"/>
<evidence type="ECO:0000256" key="2">
    <source>
        <dbReference type="SAM" id="Phobius"/>
    </source>
</evidence>